<keyword evidence="2" id="KW-1185">Reference proteome</keyword>
<evidence type="ECO:0000313" key="2">
    <source>
        <dbReference type="Proteomes" id="UP000018896"/>
    </source>
</evidence>
<dbReference type="AlphaFoldDB" id="W4QQY3"/>
<name>W4QQY3_HALA3</name>
<evidence type="ECO:0000313" key="1">
    <source>
        <dbReference type="EMBL" id="GAE34481.1"/>
    </source>
</evidence>
<dbReference type="RefSeq" id="WP_052013000.1">
    <property type="nucleotide sequence ID" value="NZ_BAUV01000008.1"/>
</dbReference>
<organism evidence="1 2">
    <name type="scientific">Halalkalibacter akibai (strain ATCC 43226 / DSM 21942 / CIP 109018 / JCM 9157 / 1139)</name>
    <name type="common">Bacillus akibai</name>
    <dbReference type="NCBI Taxonomy" id="1236973"/>
    <lineage>
        <taxon>Bacteria</taxon>
        <taxon>Bacillati</taxon>
        <taxon>Bacillota</taxon>
        <taxon>Bacilli</taxon>
        <taxon>Bacillales</taxon>
        <taxon>Bacillaceae</taxon>
        <taxon>Halalkalibacter</taxon>
    </lineage>
</organism>
<sequence>MTQLNVTKQEMLEIKQSKVELMDLELSTISSDITSTEVCEVITEVYGIVLDHVPIYKRAQNLIDISSLTPEEVSKKVIDAHLTQHGKPLTGMDIRTIINFIFGINLNGISSLEKSGISLFSKGQWISRYDYDLFAVHTGLMDIDVKVCITDRFTELTGLGSLPNELKDSLISHGFTYRTENGDCYLVSSTGDSVADDFKVETMKKIMAVINKSYAHMI</sequence>
<accession>W4QQY3</accession>
<protein>
    <submittedName>
        <fullName evidence="1">Uncharacterized protein</fullName>
    </submittedName>
</protein>
<gene>
    <name evidence="1" type="ORF">JCM9157_1541</name>
</gene>
<dbReference type="Proteomes" id="UP000018896">
    <property type="component" value="Unassembled WGS sequence"/>
</dbReference>
<dbReference type="EMBL" id="BAUV01000008">
    <property type="protein sequence ID" value="GAE34481.1"/>
    <property type="molecule type" value="Genomic_DNA"/>
</dbReference>
<dbReference type="eggNOG" id="ENOG5031VAP">
    <property type="taxonomic scope" value="Bacteria"/>
</dbReference>
<reference evidence="1 2" key="1">
    <citation type="journal article" date="2014" name="Genome Announc.">
        <title>Draft Genome Sequences of Three Alkaliphilic Bacillus Strains, Bacillus wakoensis JCM 9140T, Bacillus akibai JCM 9157T, and Bacillus hemicellulosilyticus JCM 9152T.</title>
        <authorList>
            <person name="Yuki M."/>
            <person name="Oshima K."/>
            <person name="Suda W."/>
            <person name="Oshida Y."/>
            <person name="Kitamura K."/>
            <person name="Iida T."/>
            <person name="Hattori M."/>
            <person name="Ohkuma M."/>
        </authorList>
    </citation>
    <scope>NUCLEOTIDE SEQUENCE [LARGE SCALE GENOMIC DNA]</scope>
    <source>
        <strain evidence="1 2">JCM 9157</strain>
    </source>
</reference>
<proteinExistence type="predicted"/>
<dbReference type="OrthoDB" id="2573403at2"/>
<comment type="caution">
    <text evidence="1">The sequence shown here is derived from an EMBL/GenBank/DDBJ whole genome shotgun (WGS) entry which is preliminary data.</text>
</comment>